<dbReference type="PANTHER" id="PTHR21060">
    <property type="entry name" value="ACETATE KINASE"/>
    <property type="match status" value="1"/>
</dbReference>
<dbReference type="GO" id="GO:0005737">
    <property type="term" value="C:cytoplasm"/>
    <property type="evidence" value="ECO:0007669"/>
    <property type="project" value="UniProtKB-SubCell"/>
</dbReference>
<gene>
    <name evidence="9 11" type="primary">buk</name>
    <name evidence="11" type="ORF">BFS35_004135</name>
</gene>
<dbReference type="InterPro" id="IPR023865">
    <property type="entry name" value="Aliphatic_acid_kinase_CS"/>
</dbReference>
<dbReference type="Proteomes" id="UP000229523">
    <property type="component" value="Unassembled WGS sequence"/>
</dbReference>
<keyword evidence="5 9" id="KW-0547">Nucleotide-binding</keyword>
<comment type="similarity">
    <text evidence="2 9 10">Belongs to the acetokinase family.</text>
</comment>
<evidence type="ECO:0000256" key="9">
    <source>
        <dbReference type="HAMAP-Rule" id="MF_00542"/>
    </source>
</evidence>
<comment type="catalytic activity">
    <reaction evidence="8 9">
        <text>butanoate + ATP = butanoyl phosphate + ADP</text>
        <dbReference type="Rhea" id="RHEA:13585"/>
        <dbReference type="ChEBI" id="CHEBI:17968"/>
        <dbReference type="ChEBI" id="CHEBI:30616"/>
        <dbReference type="ChEBI" id="CHEBI:58079"/>
        <dbReference type="ChEBI" id="CHEBI:456216"/>
        <dbReference type="EC" id="2.7.2.7"/>
    </reaction>
</comment>
<dbReference type="InterPro" id="IPR011245">
    <property type="entry name" value="Butyrate_kin"/>
</dbReference>
<evidence type="ECO:0000256" key="8">
    <source>
        <dbReference type="ARBA" id="ARBA00048596"/>
    </source>
</evidence>
<evidence type="ECO:0000256" key="1">
    <source>
        <dbReference type="ARBA" id="ARBA00004496"/>
    </source>
</evidence>
<proteinExistence type="inferred from homology"/>
<evidence type="ECO:0000256" key="6">
    <source>
        <dbReference type="ARBA" id="ARBA00022777"/>
    </source>
</evidence>
<dbReference type="EMBL" id="MJBI02000001">
    <property type="protein sequence ID" value="RAI82881.1"/>
    <property type="molecule type" value="Genomic_DNA"/>
</dbReference>
<dbReference type="EC" id="2.7.2.7" evidence="9"/>
<comment type="caution">
    <text evidence="11">The sequence shown here is derived from an EMBL/GenBank/DDBJ whole genome shotgun (WGS) entry which is preliminary data.</text>
</comment>
<keyword evidence="7 9" id="KW-0067">ATP-binding</keyword>
<dbReference type="Gene3D" id="3.30.420.40">
    <property type="match status" value="2"/>
</dbReference>
<evidence type="ECO:0000313" key="11">
    <source>
        <dbReference type="EMBL" id="RAI82881.1"/>
    </source>
</evidence>
<dbReference type="CDD" id="cd24011">
    <property type="entry name" value="ASKHA_NBD_BK"/>
    <property type="match status" value="1"/>
</dbReference>
<dbReference type="NCBIfam" id="TIGR02707">
    <property type="entry name" value="butyr_kinase"/>
    <property type="match status" value="1"/>
</dbReference>
<organism evidence="11 12">
    <name type="scientific">Macrococcoides goetzii</name>
    <dbReference type="NCBI Taxonomy" id="1891097"/>
    <lineage>
        <taxon>Bacteria</taxon>
        <taxon>Bacillati</taxon>
        <taxon>Bacillota</taxon>
        <taxon>Bacilli</taxon>
        <taxon>Bacillales</taxon>
        <taxon>Staphylococcaceae</taxon>
        <taxon>Macrococcoides</taxon>
    </lineage>
</organism>
<keyword evidence="3 9" id="KW-0963">Cytoplasm</keyword>
<dbReference type="PANTHER" id="PTHR21060:SF15">
    <property type="entry name" value="ACETATE KINASE-RELATED"/>
    <property type="match status" value="1"/>
</dbReference>
<keyword evidence="4 9" id="KW-0808">Transferase</keyword>
<dbReference type="PIRSF" id="PIRSF036458">
    <property type="entry name" value="Butyrate_kin"/>
    <property type="match status" value="1"/>
</dbReference>
<comment type="subcellular location">
    <subcellularLocation>
        <location evidence="1 9">Cytoplasm</location>
    </subcellularLocation>
</comment>
<dbReference type="InterPro" id="IPR000890">
    <property type="entry name" value="Aliphatic_acid_kin_short-chain"/>
</dbReference>
<dbReference type="AlphaFoldDB" id="A0A2G5NRW4"/>
<keyword evidence="12" id="KW-1185">Reference proteome</keyword>
<dbReference type="GO" id="GO:0008776">
    <property type="term" value="F:acetate kinase activity"/>
    <property type="evidence" value="ECO:0007669"/>
    <property type="project" value="TreeGrafter"/>
</dbReference>
<evidence type="ECO:0000256" key="4">
    <source>
        <dbReference type="ARBA" id="ARBA00022679"/>
    </source>
</evidence>
<protein>
    <recommendedName>
        <fullName evidence="9">Probable butyrate kinase</fullName>
        <shortName evidence="9">BK</shortName>
        <ecNumber evidence="9">2.7.2.7</ecNumber>
    </recommendedName>
    <alternativeName>
        <fullName evidence="9">Branched-chain carboxylic acid kinase</fullName>
    </alternativeName>
</protein>
<dbReference type="PRINTS" id="PR00471">
    <property type="entry name" value="ACETATEKNASE"/>
</dbReference>
<dbReference type="GO" id="GO:0047761">
    <property type="term" value="F:butyrate kinase activity"/>
    <property type="evidence" value="ECO:0007669"/>
    <property type="project" value="UniProtKB-UniRule"/>
</dbReference>
<evidence type="ECO:0000256" key="7">
    <source>
        <dbReference type="ARBA" id="ARBA00022840"/>
    </source>
</evidence>
<dbReference type="Pfam" id="PF00871">
    <property type="entry name" value="Acetate_kinase"/>
    <property type="match status" value="1"/>
</dbReference>
<keyword evidence="6 9" id="KW-0418">Kinase</keyword>
<evidence type="ECO:0000256" key="5">
    <source>
        <dbReference type="ARBA" id="ARBA00022741"/>
    </source>
</evidence>
<dbReference type="NCBIfam" id="NF002834">
    <property type="entry name" value="PRK03011.1-5"/>
    <property type="match status" value="1"/>
</dbReference>
<accession>A0A2G5NRW4</accession>
<evidence type="ECO:0000256" key="3">
    <source>
        <dbReference type="ARBA" id="ARBA00022490"/>
    </source>
</evidence>
<dbReference type="RefSeq" id="WP_099577571.1">
    <property type="nucleotide sequence ID" value="NZ_MJBI02000001.1"/>
</dbReference>
<dbReference type="SUPFAM" id="SSF53067">
    <property type="entry name" value="Actin-like ATPase domain"/>
    <property type="match status" value="2"/>
</dbReference>
<dbReference type="GO" id="GO:0006083">
    <property type="term" value="P:acetate metabolic process"/>
    <property type="evidence" value="ECO:0007669"/>
    <property type="project" value="TreeGrafter"/>
</dbReference>
<reference evidence="11 12" key="1">
    <citation type="journal article" date="2018" name="Front. Microbiol.">
        <title>Description and Comparative Genomics of Macrococcus caseolyticus subsp. hominis subsp. nov., Macrococcus goetzii sp. nov., Macrococcus epidermidis sp. nov., and Macrococcus bohemicus sp. nov., Novel Macrococci From Human Clinical Material With Virulence Potential and Suspected Uptake of Foreign DNA by Natural Transformation.</title>
        <authorList>
            <person name="Maslanova I."/>
            <person name="Wertheimer Z."/>
            <person name="Sedlacek I."/>
            <person name="Svec P."/>
            <person name="Indrakova A."/>
            <person name="Kovarovic V."/>
            <person name="Schumann P."/>
            <person name="Sproer C."/>
            <person name="Kralova S."/>
            <person name="Sedo O."/>
            <person name="Kristofova L."/>
            <person name="Vrbovska V."/>
            <person name="Fuzik T."/>
            <person name="Petras P."/>
            <person name="Zdrahal Z."/>
            <person name="Ruzickova V."/>
            <person name="Doskar J."/>
            <person name="Pantucek R."/>
        </authorList>
    </citation>
    <scope>NUCLEOTIDE SEQUENCE [LARGE SCALE GENOMIC DNA]</scope>
    <source>
        <strain evidence="11 12">CCM 4927</strain>
    </source>
</reference>
<evidence type="ECO:0000256" key="2">
    <source>
        <dbReference type="ARBA" id="ARBA00008748"/>
    </source>
</evidence>
<dbReference type="GO" id="GO:0005524">
    <property type="term" value="F:ATP binding"/>
    <property type="evidence" value="ECO:0007669"/>
    <property type="project" value="UniProtKB-KW"/>
</dbReference>
<dbReference type="HAMAP" id="MF_00542">
    <property type="entry name" value="Butyrate_kinase"/>
    <property type="match status" value="1"/>
</dbReference>
<dbReference type="InterPro" id="IPR043129">
    <property type="entry name" value="ATPase_NBD"/>
</dbReference>
<sequence length="353" mass="39083">MKKIIVVNPGATSTKVAYFNDKEMVWRHEITYDNAVIDQYEKVFDQFDLRYKDIHDLLVEKDIESIDVAVGRGGLIGPVAPGAMIVDEKLIDKLKNNPMLEHASNLGCALADRIVKDFGVDNANAYVYDPVTVDSMSEVARITGLKEVKRSSVGHHLNMRAVAIRASEDLGKSYKDTNVIVVHLGGGASASAHQYGQVVDFVSDDEIMFSAERSGGLPIKMMMPLLKSMSLDEFNKKVRKEAGLQAHCGTKDLREIEDRINNGDQYAKLVIEAMALGVAKCIASLAATLEGQVDCISVTGGMVHYPFLREEIERRVSFIAPFKPYPGEFELQALAYGGLRVINDEEEVNYYTK</sequence>
<name>A0A2G5NRW4_9STAP</name>
<evidence type="ECO:0000313" key="12">
    <source>
        <dbReference type="Proteomes" id="UP000229523"/>
    </source>
</evidence>
<dbReference type="PROSITE" id="PS01076">
    <property type="entry name" value="ACETATE_KINASE_2"/>
    <property type="match status" value="1"/>
</dbReference>
<evidence type="ECO:0000256" key="10">
    <source>
        <dbReference type="RuleBase" id="RU003835"/>
    </source>
</evidence>